<keyword evidence="3" id="KW-1003">Cell membrane</keyword>
<evidence type="ECO:0000256" key="2">
    <source>
        <dbReference type="ARBA" id="ARBA00022448"/>
    </source>
</evidence>
<dbReference type="PATRIC" id="fig|294699.3.peg.1694"/>
<dbReference type="OrthoDB" id="9785347at2"/>
<evidence type="ECO:0000256" key="3">
    <source>
        <dbReference type="ARBA" id="ARBA00022475"/>
    </source>
</evidence>
<dbReference type="CDD" id="cd06261">
    <property type="entry name" value="TM_PBP2"/>
    <property type="match status" value="1"/>
</dbReference>
<dbReference type="GO" id="GO:0055085">
    <property type="term" value="P:transmembrane transport"/>
    <property type="evidence" value="ECO:0007669"/>
    <property type="project" value="InterPro"/>
</dbReference>
<keyword evidence="10" id="KW-1185">Reference proteome</keyword>
<keyword evidence="4 7" id="KW-0812">Transmembrane</keyword>
<evidence type="ECO:0000313" key="9">
    <source>
        <dbReference type="EMBL" id="ANB61563.1"/>
    </source>
</evidence>
<keyword evidence="6 7" id="KW-0472">Membrane</keyword>
<evidence type="ECO:0000256" key="4">
    <source>
        <dbReference type="ARBA" id="ARBA00022692"/>
    </source>
</evidence>
<dbReference type="SUPFAM" id="SSF161098">
    <property type="entry name" value="MetI-like"/>
    <property type="match status" value="1"/>
</dbReference>
<evidence type="ECO:0000256" key="1">
    <source>
        <dbReference type="ARBA" id="ARBA00004651"/>
    </source>
</evidence>
<reference evidence="9 10" key="1">
    <citation type="journal article" date="2006" name="Syst. Appl. Microbiol.">
        <title>Anoxybacillus amylolyticus sp. nov., a thermophilic amylase producing bacterium isolated from Mount Rittmann (Antarctica).</title>
        <authorList>
            <person name="Poli A."/>
            <person name="Esposito E."/>
            <person name="Lama L."/>
            <person name="Orlando P."/>
            <person name="Nicolaus G."/>
            <person name="de Appolonia F."/>
            <person name="Gambacorta A."/>
            <person name="Nicolaus B."/>
        </authorList>
    </citation>
    <scope>NUCLEOTIDE SEQUENCE [LARGE SCALE GENOMIC DNA]</scope>
    <source>
        <strain evidence="9 10">DSM 15939</strain>
    </source>
</reference>
<sequence>MSSQKFFDRLKVQLLFSGPTLFAFFTVVILPFLYGIYLTFTNWDGVSTSHSFVGMKNYLAVLDDAAFWTSMYKTMKYVLLTVILINVVGFFLAYMLTTEIRAKNLFRAGFFTPNLIGGIILGFLWQFIFSNVLVYIGEHFKIGIFSSSWLADPDKAFWTLVIVTTWQYSGYMMVIYIAGLMNIPKELLEAASIDGANAFVRLRKIILPLMVPSFIVCVFLSLQRGFMVYDLNIALTNGGPYKSTQLVSMYVYQKAFLSQKYGAGQAEAFVLFLIVAIVTLIQVYVSKKREVEA</sequence>
<evidence type="ECO:0000313" key="10">
    <source>
        <dbReference type="Proteomes" id="UP000076865"/>
    </source>
</evidence>
<feature type="transmembrane region" description="Helical" evidence="7">
    <location>
        <begin position="108"/>
        <end position="136"/>
    </location>
</feature>
<comment type="subcellular location">
    <subcellularLocation>
        <location evidence="1 7">Cell membrane</location>
        <topology evidence="1 7">Multi-pass membrane protein</topology>
    </subcellularLocation>
</comment>
<proteinExistence type="inferred from homology"/>
<dbReference type="EMBL" id="CP015438">
    <property type="protein sequence ID" value="ANB61563.1"/>
    <property type="molecule type" value="Genomic_DNA"/>
</dbReference>
<dbReference type="AlphaFoldDB" id="A0A160F6Q8"/>
<dbReference type="RefSeq" id="WP_066324179.1">
    <property type="nucleotide sequence ID" value="NZ_CP015438.1"/>
</dbReference>
<dbReference type="Gene3D" id="1.10.3720.10">
    <property type="entry name" value="MetI-like"/>
    <property type="match status" value="1"/>
</dbReference>
<dbReference type="Pfam" id="PF00528">
    <property type="entry name" value="BPD_transp_1"/>
    <property type="match status" value="1"/>
</dbReference>
<evidence type="ECO:0000256" key="6">
    <source>
        <dbReference type="ARBA" id="ARBA00023136"/>
    </source>
</evidence>
<keyword evidence="5 7" id="KW-1133">Transmembrane helix</keyword>
<dbReference type="PANTHER" id="PTHR43227">
    <property type="entry name" value="BLL4140 PROTEIN"/>
    <property type="match status" value="1"/>
</dbReference>
<evidence type="ECO:0000259" key="8">
    <source>
        <dbReference type="PROSITE" id="PS50928"/>
    </source>
</evidence>
<dbReference type="PANTHER" id="PTHR43227:SF11">
    <property type="entry name" value="BLL4140 PROTEIN"/>
    <property type="match status" value="1"/>
</dbReference>
<dbReference type="InterPro" id="IPR000515">
    <property type="entry name" value="MetI-like"/>
</dbReference>
<gene>
    <name evidence="9" type="ORF">GFC30_1662</name>
</gene>
<feature type="transmembrane region" description="Helical" evidence="7">
    <location>
        <begin position="268"/>
        <end position="285"/>
    </location>
</feature>
<evidence type="ECO:0000256" key="5">
    <source>
        <dbReference type="ARBA" id="ARBA00022989"/>
    </source>
</evidence>
<feature type="transmembrane region" description="Helical" evidence="7">
    <location>
        <begin position="12"/>
        <end position="37"/>
    </location>
</feature>
<feature type="transmembrane region" description="Helical" evidence="7">
    <location>
        <begin position="205"/>
        <end position="222"/>
    </location>
</feature>
<dbReference type="GO" id="GO:0005886">
    <property type="term" value="C:plasma membrane"/>
    <property type="evidence" value="ECO:0007669"/>
    <property type="project" value="UniProtKB-SubCell"/>
</dbReference>
<keyword evidence="2 7" id="KW-0813">Transport</keyword>
<dbReference type="InterPro" id="IPR050809">
    <property type="entry name" value="UgpAE/MalFG_permease"/>
</dbReference>
<feature type="transmembrane region" description="Helical" evidence="7">
    <location>
        <begin position="156"/>
        <end position="178"/>
    </location>
</feature>
<feature type="transmembrane region" description="Helical" evidence="7">
    <location>
        <begin position="77"/>
        <end position="96"/>
    </location>
</feature>
<dbReference type="Proteomes" id="UP000076865">
    <property type="component" value="Chromosome"/>
</dbReference>
<name>A0A160F6Q8_9BACL</name>
<evidence type="ECO:0000256" key="7">
    <source>
        <dbReference type="RuleBase" id="RU363032"/>
    </source>
</evidence>
<comment type="similarity">
    <text evidence="7">Belongs to the binding-protein-dependent transport system permease family.</text>
</comment>
<feature type="domain" description="ABC transmembrane type-1" evidence="8">
    <location>
        <begin position="71"/>
        <end position="282"/>
    </location>
</feature>
<dbReference type="KEGG" id="aamy:GFC30_1662"/>
<accession>A0A160F6Q8</accession>
<organism evidence="9 10">
    <name type="scientific">Anoxybacteroides amylolyticum</name>
    <dbReference type="NCBI Taxonomy" id="294699"/>
    <lineage>
        <taxon>Bacteria</taxon>
        <taxon>Bacillati</taxon>
        <taxon>Bacillota</taxon>
        <taxon>Bacilli</taxon>
        <taxon>Bacillales</taxon>
        <taxon>Anoxybacillaceae</taxon>
        <taxon>Anoxybacteroides</taxon>
    </lineage>
</organism>
<protein>
    <submittedName>
        <fullName evidence="9">Binding--dependent transport system inner membrane component family protein</fullName>
    </submittedName>
</protein>
<dbReference type="PROSITE" id="PS50928">
    <property type="entry name" value="ABC_TM1"/>
    <property type="match status" value="1"/>
</dbReference>
<dbReference type="InterPro" id="IPR035906">
    <property type="entry name" value="MetI-like_sf"/>
</dbReference>